<gene>
    <name evidence="2" type="ORF">EXIGLDRAFT_725294</name>
</gene>
<feature type="region of interest" description="Disordered" evidence="1">
    <location>
        <begin position="67"/>
        <end position="143"/>
    </location>
</feature>
<dbReference type="InParanoid" id="A0A165MJ88"/>
<evidence type="ECO:0000256" key="1">
    <source>
        <dbReference type="SAM" id="MobiDB-lite"/>
    </source>
</evidence>
<reference evidence="2 3" key="1">
    <citation type="journal article" date="2016" name="Mol. Biol. Evol.">
        <title>Comparative Genomics of Early-Diverging Mushroom-Forming Fungi Provides Insights into the Origins of Lignocellulose Decay Capabilities.</title>
        <authorList>
            <person name="Nagy L.G."/>
            <person name="Riley R."/>
            <person name="Tritt A."/>
            <person name="Adam C."/>
            <person name="Daum C."/>
            <person name="Floudas D."/>
            <person name="Sun H."/>
            <person name="Yadav J.S."/>
            <person name="Pangilinan J."/>
            <person name="Larsson K.H."/>
            <person name="Matsuura K."/>
            <person name="Barry K."/>
            <person name="Labutti K."/>
            <person name="Kuo R."/>
            <person name="Ohm R.A."/>
            <person name="Bhattacharya S.S."/>
            <person name="Shirouzu T."/>
            <person name="Yoshinaga Y."/>
            <person name="Martin F.M."/>
            <person name="Grigoriev I.V."/>
            <person name="Hibbett D.S."/>
        </authorList>
    </citation>
    <scope>NUCLEOTIDE SEQUENCE [LARGE SCALE GENOMIC DNA]</scope>
    <source>
        <strain evidence="2 3">HHB12029</strain>
    </source>
</reference>
<evidence type="ECO:0000313" key="3">
    <source>
        <dbReference type="Proteomes" id="UP000077266"/>
    </source>
</evidence>
<organism evidence="2 3">
    <name type="scientific">Exidia glandulosa HHB12029</name>
    <dbReference type="NCBI Taxonomy" id="1314781"/>
    <lineage>
        <taxon>Eukaryota</taxon>
        <taxon>Fungi</taxon>
        <taxon>Dikarya</taxon>
        <taxon>Basidiomycota</taxon>
        <taxon>Agaricomycotina</taxon>
        <taxon>Agaricomycetes</taxon>
        <taxon>Auriculariales</taxon>
        <taxon>Exidiaceae</taxon>
        <taxon>Exidia</taxon>
    </lineage>
</organism>
<keyword evidence="3" id="KW-1185">Reference proteome</keyword>
<dbReference type="EMBL" id="KV425910">
    <property type="protein sequence ID" value="KZV99345.1"/>
    <property type="molecule type" value="Genomic_DNA"/>
</dbReference>
<name>A0A165MJ88_EXIGL</name>
<accession>A0A165MJ88</accession>
<dbReference type="Proteomes" id="UP000077266">
    <property type="component" value="Unassembled WGS sequence"/>
</dbReference>
<evidence type="ECO:0000313" key="2">
    <source>
        <dbReference type="EMBL" id="KZV99345.1"/>
    </source>
</evidence>
<sequence>MSRRRPLPGLAGRLFAITACASVASLVPPVVFAVQAARKMATLEDRAAAGRVIRAIVDLEQERIRQSMAQDPQLPPIEVDGAPINLPPRWPKQEQQQSDNGASRWDAVRQPTSSSGKEENGQDKARREWEEMLAKERGISKGK</sequence>
<protein>
    <submittedName>
        <fullName evidence="2">Uncharacterized protein</fullName>
    </submittedName>
</protein>
<proteinExistence type="predicted"/>
<feature type="compositionally biased region" description="Basic and acidic residues" evidence="1">
    <location>
        <begin position="116"/>
        <end position="143"/>
    </location>
</feature>
<dbReference type="AlphaFoldDB" id="A0A165MJ88"/>